<accession>A0A939TG93</accession>
<evidence type="ECO:0000259" key="4">
    <source>
        <dbReference type="PROSITE" id="PS51186"/>
    </source>
</evidence>
<dbReference type="CDD" id="cd04301">
    <property type="entry name" value="NAT_SF"/>
    <property type="match status" value="1"/>
</dbReference>
<evidence type="ECO:0000313" key="6">
    <source>
        <dbReference type="Proteomes" id="UP000669179"/>
    </source>
</evidence>
<dbReference type="Gene3D" id="3.40.630.30">
    <property type="match status" value="1"/>
</dbReference>
<dbReference type="PANTHER" id="PTHR43334:SF1">
    <property type="entry name" value="3-HYDROXYPROPIONATE--COA LIGASE [ADP-FORMING]"/>
    <property type="match status" value="1"/>
</dbReference>
<dbReference type="AlphaFoldDB" id="A0A939TG93"/>
<keyword evidence="1" id="KW-0436">Ligase</keyword>
<dbReference type="EMBL" id="JAGEOJ010000033">
    <property type="protein sequence ID" value="MBO2455200.1"/>
    <property type="molecule type" value="Genomic_DNA"/>
</dbReference>
<protein>
    <submittedName>
        <fullName evidence="5">GNAT family N-acetyltransferase</fullName>
    </submittedName>
</protein>
<dbReference type="RefSeq" id="WP_208263425.1">
    <property type="nucleotide sequence ID" value="NZ_JAGEOJ010000033.1"/>
</dbReference>
<dbReference type="InterPro" id="IPR016102">
    <property type="entry name" value="Succinyl-CoA_synth-like"/>
</dbReference>
<dbReference type="Proteomes" id="UP000669179">
    <property type="component" value="Unassembled WGS sequence"/>
</dbReference>
<proteinExistence type="predicted"/>
<dbReference type="Pfam" id="PF19045">
    <property type="entry name" value="Ligase_CoA_2"/>
    <property type="match status" value="1"/>
</dbReference>
<keyword evidence="6" id="KW-1185">Reference proteome</keyword>
<dbReference type="InterPro" id="IPR013815">
    <property type="entry name" value="ATP_grasp_subdomain_1"/>
</dbReference>
<dbReference type="Pfam" id="PF13549">
    <property type="entry name" value="ATP-grasp_5"/>
    <property type="match status" value="1"/>
</dbReference>
<dbReference type="InterPro" id="IPR032875">
    <property type="entry name" value="Succ_CoA_lig_flav_dom"/>
</dbReference>
<comment type="caution">
    <text evidence="5">The sequence shown here is derived from an EMBL/GenBank/DDBJ whole genome shotgun (WGS) entry which is preliminary data.</text>
</comment>
<dbReference type="Pfam" id="PF13380">
    <property type="entry name" value="CoA_binding_2"/>
    <property type="match status" value="1"/>
</dbReference>
<dbReference type="SUPFAM" id="SSF52210">
    <property type="entry name" value="Succinyl-CoA synthetase domains"/>
    <property type="match status" value="2"/>
</dbReference>
<organism evidence="5 6">
    <name type="scientific">Actinomadura barringtoniae</name>
    <dbReference type="NCBI Taxonomy" id="1427535"/>
    <lineage>
        <taxon>Bacteria</taxon>
        <taxon>Bacillati</taxon>
        <taxon>Actinomycetota</taxon>
        <taxon>Actinomycetes</taxon>
        <taxon>Streptosporangiales</taxon>
        <taxon>Thermomonosporaceae</taxon>
        <taxon>Actinomadura</taxon>
    </lineage>
</organism>
<dbReference type="PANTHER" id="PTHR43334">
    <property type="entry name" value="ACETATE--COA LIGASE [ADP-FORMING]"/>
    <property type="match status" value="1"/>
</dbReference>
<dbReference type="InterPro" id="IPR016181">
    <property type="entry name" value="Acyl_CoA_acyltransferase"/>
</dbReference>
<dbReference type="Pfam" id="PF00583">
    <property type="entry name" value="Acetyltransf_1"/>
    <property type="match status" value="1"/>
</dbReference>
<dbReference type="SUPFAM" id="SSF55729">
    <property type="entry name" value="Acyl-CoA N-acyltransferases (Nat)"/>
    <property type="match status" value="1"/>
</dbReference>
<dbReference type="GO" id="GO:0016747">
    <property type="term" value="F:acyltransferase activity, transferring groups other than amino-acyl groups"/>
    <property type="evidence" value="ECO:0007669"/>
    <property type="project" value="InterPro"/>
</dbReference>
<feature type="domain" description="N-acetyltransferase" evidence="4">
    <location>
        <begin position="20"/>
        <end position="176"/>
    </location>
</feature>
<dbReference type="InterPro" id="IPR000182">
    <property type="entry name" value="GNAT_dom"/>
</dbReference>
<dbReference type="GO" id="GO:0043758">
    <property type="term" value="F:acetate-CoA ligase (ADP-forming) activity"/>
    <property type="evidence" value="ECO:0007669"/>
    <property type="project" value="InterPro"/>
</dbReference>
<evidence type="ECO:0000256" key="3">
    <source>
        <dbReference type="ARBA" id="ARBA00022840"/>
    </source>
</evidence>
<dbReference type="Gene3D" id="3.30.470.20">
    <property type="entry name" value="ATP-grasp fold, B domain"/>
    <property type="match status" value="1"/>
</dbReference>
<dbReference type="Gene3D" id="3.40.50.720">
    <property type="entry name" value="NAD(P)-binding Rossmann-like Domain"/>
    <property type="match status" value="1"/>
</dbReference>
<evidence type="ECO:0000256" key="2">
    <source>
        <dbReference type="ARBA" id="ARBA00022741"/>
    </source>
</evidence>
<reference evidence="5" key="1">
    <citation type="submission" date="2021-03" db="EMBL/GenBank/DDBJ databases">
        <authorList>
            <person name="Kanchanasin P."/>
            <person name="Saeng-In P."/>
            <person name="Phongsopitanun W."/>
            <person name="Yuki M."/>
            <person name="Kudo T."/>
            <person name="Ohkuma M."/>
            <person name="Tanasupawat S."/>
        </authorList>
    </citation>
    <scope>NUCLEOTIDE SEQUENCE</scope>
    <source>
        <strain evidence="5">GKU 128</strain>
    </source>
</reference>
<dbReference type="Pfam" id="PF13607">
    <property type="entry name" value="Succ_CoA_lig"/>
    <property type="match status" value="1"/>
</dbReference>
<keyword evidence="3" id="KW-0067">ATP-binding</keyword>
<dbReference type="GO" id="GO:0005524">
    <property type="term" value="F:ATP binding"/>
    <property type="evidence" value="ECO:0007669"/>
    <property type="project" value="UniProtKB-KW"/>
</dbReference>
<sequence length="883" mass="92715">MTQQIPATPVFALLMDGAQVEIRQPMSDDHEAVRALHEGLSTESHYLRFFGFNRRVAEEVAKRICREPDPDHGALGAWLDGRLVGVAEYETYEAHGAAEIAEVALAVADDMHHRGVGTLLLEHLASLARSRGIRVFRADTLAENTPMLRVFADAGLPVRQRFANGVMDVSMPLDLGDHYLDAVTERERRADVASLEPLLRPSSVAVVGAGRGASSPGGAVLGSLSSGGFTGALYAVNSHAAGADLRGIRCYASIADLPEAPELAVIAVPAAGVVQAAADCARRGVSALVVITSGLTAEQGRELMALSHRHGMRVVGPNCLGIANSETGLDATFAAGHPRAGVAGVVVQSGGVGIGLLDHLSRLRIGVSSFASVGDKYDVSANDMLMWWEADATTRLGIVHVESFGNPRKFARTARRVGRSLPLLTVIAGRSAPGARAAASHTAAALTSEVVRRALFTQAGIVATDCLGDLVDVAALLAGQPFPQGPRVAIVSNAGGAGVLAADACVDAGLSVPELDPAVRDKLAALLPTCAAVSNPVDTTAAVGADLFHEAIELIAADQNVDAVLAVVSPTALGDLRVAVTGTRKPVAGVVLGQAETVQMGAGGLPSYAFPENAARALAHAWSYGRWRAQPAEQVPQLDGIRPADVRAIIDSCLETAPEGSWLPPRETLRLLAAYGLPLVPWRWAESSEEAVRAAAELGGRVALKAHVPGVVHKSAAGALQLDLRGPAEVRRAHRWLKRRFGDSLQGVLVQAMGDTGVEVLCGAVQDDVFGPVVVFGTGGVDTDAAADRAARLAPLTEADAGELIDQVRAAALLHGHPGRRPGDLDRLRDTLMRLSQLIHDHPEIAELDLNPTIVRPDGVQAVDARIRLAPRRVWDPYLRRLR</sequence>
<dbReference type="InterPro" id="IPR036291">
    <property type="entry name" value="NAD(P)-bd_dom_sf"/>
</dbReference>
<dbReference type="InterPro" id="IPR043938">
    <property type="entry name" value="Ligase_CoA_dom"/>
</dbReference>
<keyword evidence="2" id="KW-0547">Nucleotide-binding</keyword>
<dbReference type="InterPro" id="IPR003781">
    <property type="entry name" value="CoA-bd"/>
</dbReference>
<dbReference type="InterPro" id="IPR051538">
    <property type="entry name" value="Acyl-CoA_Synth/Transferase"/>
</dbReference>
<evidence type="ECO:0000256" key="1">
    <source>
        <dbReference type="ARBA" id="ARBA00022598"/>
    </source>
</evidence>
<dbReference type="PROSITE" id="PS51186">
    <property type="entry name" value="GNAT"/>
    <property type="match status" value="1"/>
</dbReference>
<dbReference type="SMART" id="SM00881">
    <property type="entry name" value="CoA_binding"/>
    <property type="match status" value="1"/>
</dbReference>
<evidence type="ECO:0000313" key="5">
    <source>
        <dbReference type="EMBL" id="MBO2455200.1"/>
    </source>
</evidence>
<dbReference type="SUPFAM" id="SSF51735">
    <property type="entry name" value="NAD(P)-binding Rossmann-fold domains"/>
    <property type="match status" value="1"/>
</dbReference>
<dbReference type="Gene3D" id="3.30.1490.20">
    <property type="entry name" value="ATP-grasp fold, A domain"/>
    <property type="match status" value="1"/>
</dbReference>
<name>A0A939TG93_9ACTN</name>
<dbReference type="SUPFAM" id="SSF56059">
    <property type="entry name" value="Glutathione synthetase ATP-binding domain-like"/>
    <property type="match status" value="1"/>
</dbReference>
<dbReference type="Gene3D" id="3.40.50.261">
    <property type="entry name" value="Succinyl-CoA synthetase domains"/>
    <property type="match status" value="2"/>
</dbReference>
<gene>
    <name evidence="5" type="ORF">J4573_49500</name>
</gene>